<name>A0ABQ9V9H6_SAGOE</name>
<evidence type="ECO:0000313" key="4">
    <source>
        <dbReference type="EMBL" id="KAK2105579.1"/>
    </source>
</evidence>
<dbReference type="PANTHER" id="PTHR10913">
    <property type="entry name" value="FOLLISTATIN-RELATED"/>
    <property type="match status" value="1"/>
</dbReference>
<dbReference type="Pfam" id="PF07648">
    <property type="entry name" value="Kazal_2"/>
    <property type="match status" value="2"/>
</dbReference>
<dbReference type="InterPro" id="IPR002350">
    <property type="entry name" value="Kazal_dom"/>
</dbReference>
<evidence type="ECO:0000313" key="5">
    <source>
        <dbReference type="Proteomes" id="UP001266305"/>
    </source>
</evidence>
<feature type="region of interest" description="Disordered" evidence="2">
    <location>
        <begin position="155"/>
        <end position="179"/>
    </location>
</feature>
<evidence type="ECO:0000256" key="1">
    <source>
        <dbReference type="ARBA" id="ARBA00023157"/>
    </source>
</evidence>
<proteinExistence type="predicted"/>
<dbReference type="Proteomes" id="UP001266305">
    <property type="component" value="Unassembled WGS sequence"/>
</dbReference>
<keyword evidence="5" id="KW-1185">Reference proteome</keyword>
<evidence type="ECO:0000259" key="3">
    <source>
        <dbReference type="PROSITE" id="PS51465"/>
    </source>
</evidence>
<keyword evidence="1" id="KW-1015">Disulfide bond</keyword>
<accession>A0ABQ9V9H6</accession>
<dbReference type="SUPFAM" id="SSF100895">
    <property type="entry name" value="Kazal-type serine protease inhibitors"/>
    <property type="match status" value="2"/>
</dbReference>
<gene>
    <name evidence="4" type="ORF">P7K49_015093</name>
</gene>
<dbReference type="InterPro" id="IPR050653">
    <property type="entry name" value="Prot_Inhib_GrowthFact_Antg"/>
</dbReference>
<protein>
    <recommendedName>
        <fullName evidence="3">Kazal-like domain-containing protein</fullName>
    </recommendedName>
</protein>
<dbReference type="Gene3D" id="3.30.60.30">
    <property type="match status" value="2"/>
</dbReference>
<dbReference type="CDD" id="cd00104">
    <property type="entry name" value="KAZAL_FS"/>
    <property type="match status" value="2"/>
</dbReference>
<organism evidence="4 5">
    <name type="scientific">Saguinus oedipus</name>
    <name type="common">Cotton-top tamarin</name>
    <name type="synonym">Oedipomidas oedipus</name>
    <dbReference type="NCBI Taxonomy" id="9490"/>
    <lineage>
        <taxon>Eukaryota</taxon>
        <taxon>Metazoa</taxon>
        <taxon>Chordata</taxon>
        <taxon>Craniata</taxon>
        <taxon>Vertebrata</taxon>
        <taxon>Euteleostomi</taxon>
        <taxon>Mammalia</taxon>
        <taxon>Eutheria</taxon>
        <taxon>Euarchontoglires</taxon>
        <taxon>Primates</taxon>
        <taxon>Haplorrhini</taxon>
        <taxon>Platyrrhini</taxon>
        <taxon>Cebidae</taxon>
        <taxon>Callitrichinae</taxon>
        <taxon>Saguinus</taxon>
    </lineage>
</organism>
<dbReference type="SMART" id="SM00280">
    <property type="entry name" value="KAZAL"/>
    <property type="match status" value="2"/>
</dbReference>
<dbReference type="InterPro" id="IPR036058">
    <property type="entry name" value="Kazal_dom_sf"/>
</dbReference>
<sequence length="179" mass="18724">MLCGFGAVCELSAEGPGRASCVCKKSPCPSVVAPVCGSDASTYSNECELQRAQCSQQRRIRLLSRGPCGSRDPCSNVTCSFGSTCARSADGLTASCLCPETCRGAPEGTVCGSDGSDYPGECQLLRRACARQENVYKKFDGPCGERCGGRTSRPLWARGDSVLTPALDPQTPARVPSPS</sequence>
<dbReference type="InterPro" id="IPR003645">
    <property type="entry name" value="Fol_N"/>
</dbReference>
<feature type="domain" description="Kazal-like" evidence="3">
    <location>
        <begin position="90"/>
        <end position="145"/>
    </location>
</feature>
<dbReference type="EMBL" id="JASSZA010000007">
    <property type="protein sequence ID" value="KAK2105579.1"/>
    <property type="molecule type" value="Genomic_DNA"/>
</dbReference>
<dbReference type="PANTHER" id="PTHR10913:SF78">
    <property type="entry name" value="AGRIN"/>
    <property type="match status" value="1"/>
</dbReference>
<evidence type="ECO:0000256" key="2">
    <source>
        <dbReference type="SAM" id="MobiDB-lite"/>
    </source>
</evidence>
<comment type="caution">
    <text evidence="4">The sequence shown here is derived from an EMBL/GenBank/DDBJ whole genome shotgun (WGS) entry which is preliminary data.</text>
</comment>
<dbReference type="PROSITE" id="PS51465">
    <property type="entry name" value="KAZAL_2"/>
    <property type="match status" value="2"/>
</dbReference>
<feature type="domain" description="Kazal-like" evidence="3">
    <location>
        <begin position="22"/>
        <end position="70"/>
    </location>
</feature>
<reference evidence="4 5" key="1">
    <citation type="submission" date="2023-05" db="EMBL/GenBank/DDBJ databases">
        <title>B98-5 Cell Line De Novo Hybrid Assembly: An Optical Mapping Approach.</title>
        <authorList>
            <person name="Kananen K."/>
            <person name="Auerbach J.A."/>
            <person name="Kautto E."/>
            <person name="Blachly J.S."/>
        </authorList>
    </citation>
    <scope>NUCLEOTIDE SEQUENCE [LARGE SCALE GENOMIC DNA]</scope>
    <source>
        <strain evidence="4">B95-8</strain>
        <tissue evidence="4">Cell line</tissue>
    </source>
</reference>
<dbReference type="SMART" id="SM00274">
    <property type="entry name" value="FOLN"/>
    <property type="match status" value="2"/>
</dbReference>